<gene>
    <name evidence="1" type="ORF">AVEN_194530_1</name>
</gene>
<reference evidence="1 2" key="1">
    <citation type="journal article" date="2019" name="Sci. Rep.">
        <title>Orb-weaving spider Araneus ventricosus genome elucidates the spidroin gene catalogue.</title>
        <authorList>
            <person name="Kono N."/>
            <person name="Nakamura H."/>
            <person name="Ohtoshi R."/>
            <person name="Moran D.A.P."/>
            <person name="Shinohara A."/>
            <person name="Yoshida Y."/>
            <person name="Fujiwara M."/>
            <person name="Mori M."/>
            <person name="Tomita M."/>
            <person name="Arakawa K."/>
        </authorList>
    </citation>
    <scope>NUCLEOTIDE SEQUENCE [LARGE SCALE GENOMIC DNA]</scope>
</reference>
<comment type="caution">
    <text evidence="1">The sequence shown here is derived from an EMBL/GenBank/DDBJ whole genome shotgun (WGS) entry which is preliminary data.</text>
</comment>
<organism evidence="1 2">
    <name type="scientific">Araneus ventricosus</name>
    <name type="common">Orbweaver spider</name>
    <name type="synonym">Epeira ventricosa</name>
    <dbReference type="NCBI Taxonomy" id="182803"/>
    <lineage>
        <taxon>Eukaryota</taxon>
        <taxon>Metazoa</taxon>
        <taxon>Ecdysozoa</taxon>
        <taxon>Arthropoda</taxon>
        <taxon>Chelicerata</taxon>
        <taxon>Arachnida</taxon>
        <taxon>Araneae</taxon>
        <taxon>Araneomorphae</taxon>
        <taxon>Entelegynae</taxon>
        <taxon>Araneoidea</taxon>
        <taxon>Araneidae</taxon>
        <taxon>Araneus</taxon>
    </lineage>
</organism>
<sequence>MSLLDSWVLTSYGNHKNHFTHQTEAKVLVWCVKCWFLAKKTENRRLKTVAGRREREIGARKENNGFQNDGLKCSFQEMSPNLAKSSLPVKSIGSESLWEVVCCCGGLTH</sequence>
<name>A0A4Y2A6F7_ARAVE</name>
<proteinExistence type="predicted"/>
<protein>
    <submittedName>
        <fullName evidence="1">Uncharacterized protein</fullName>
    </submittedName>
</protein>
<accession>A0A4Y2A6F7</accession>
<keyword evidence="2" id="KW-1185">Reference proteome</keyword>
<dbReference type="EMBL" id="BGPR01000007">
    <property type="protein sequence ID" value="GBL75313.1"/>
    <property type="molecule type" value="Genomic_DNA"/>
</dbReference>
<dbReference type="Proteomes" id="UP000499080">
    <property type="component" value="Unassembled WGS sequence"/>
</dbReference>
<evidence type="ECO:0000313" key="1">
    <source>
        <dbReference type="EMBL" id="GBL75313.1"/>
    </source>
</evidence>
<dbReference type="AlphaFoldDB" id="A0A4Y2A6F7"/>
<evidence type="ECO:0000313" key="2">
    <source>
        <dbReference type="Proteomes" id="UP000499080"/>
    </source>
</evidence>